<protein>
    <submittedName>
        <fullName evidence="7">Cytochrome c oxidase assembly protein</fullName>
    </submittedName>
</protein>
<evidence type="ECO:0000256" key="6">
    <source>
        <dbReference type="SAM" id="Phobius"/>
    </source>
</evidence>
<feature type="transmembrane region" description="Helical" evidence="6">
    <location>
        <begin position="126"/>
        <end position="147"/>
    </location>
</feature>
<sequence length="270" mass="30324">MTDHENMQHAAHSMDLITQILLSAPFLIGMLLYLFALLFSKQKNRPWPGYRTALWVTGSVLCLITVAGPMASAAHQNFTIHMLGHLLLGMLGPLLMALAAPVTLLLRSLPTRYAKKVTFILRSPFFHFLSNPVVPALLNIGGLWMLYTTGLYSMMETVIWVHVLVHLHVFLAGYFFAATLLYIDPIPYRSSYLYRSLVLITALAGHKILSKVIYAFPPEGVPRAEAETGGMLMYYGGDAVDIIIIIILCYQWYQSSGRRVDSRRSMPTYL</sequence>
<feature type="transmembrane region" description="Helical" evidence="6">
    <location>
        <begin position="192"/>
        <end position="214"/>
    </location>
</feature>
<dbReference type="RefSeq" id="WP_256707643.1">
    <property type="nucleotide sequence ID" value="NZ_CP101914.1"/>
</dbReference>
<name>A0ABY5JRI6_9BACI</name>
<keyword evidence="2" id="KW-1003">Cell membrane</keyword>
<evidence type="ECO:0000256" key="4">
    <source>
        <dbReference type="ARBA" id="ARBA00022989"/>
    </source>
</evidence>
<dbReference type="Pfam" id="PF09678">
    <property type="entry name" value="Caa3_CtaG"/>
    <property type="match status" value="1"/>
</dbReference>
<proteinExistence type="predicted"/>
<dbReference type="InterPro" id="IPR019108">
    <property type="entry name" value="Caa3_assmbl_CtaG-rel"/>
</dbReference>
<feature type="transmembrane region" description="Helical" evidence="6">
    <location>
        <begin position="20"/>
        <end position="40"/>
    </location>
</feature>
<organism evidence="7 8">
    <name type="scientific">Oceanobacillus jeddahense</name>
    <dbReference type="NCBI Taxonomy" id="1462527"/>
    <lineage>
        <taxon>Bacteria</taxon>
        <taxon>Bacillati</taxon>
        <taxon>Bacillota</taxon>
        <taxon>Bacilli</taxon>
        <taxon>Bacillales</taxon>
        <taxon>Bacillaceae</taxon>
        <taxon>Oceanobacillus</taxon>
    </lineage>
</organism>
<comment type="subcellular location">
    <subcellularLocation>
        <location evidence="1">Cell membrane</location>
        <topology evidence="1">Multi-pass membrane protein</topology>
    </subcellularLocation>
</comment>
<evidence type="ECO:0000313" key="7">
    <source>
        <dbReference type="EMBL" id="UUI02410.1"/>
    </source>
</evidence>
<evidence type="ECO:0000256" key="2">
    <source>
        <dbReference type="ARBA" id="ARBA00022475"/>
    </source>
</evidence>
<feature type="transmembrane region" description="Helical" evidence="6">
    <location>
        <begin position="159"/>
        <end position="183"/>
    </location>
</feature>
<keyword evidence="8" id="KW-1185">Reference proteome</keyword>
<evidence type="ECO:0000256" key="5">
    <source>
        <dbReference type="ARBA" id="ARBA00023136"/>
    </source>
</evidence>
<keyword evidence="5 6" id="KW-0472">Membrane</keyword>
<feature type="transmembrane region" description="Helical" evidence="6">
    <location>
        <begin position="83"/>
        <end position="106"/>
    </location>
</feature>
<evidence type="ECO:0000256" key="3">
    <source>
        <dbReference type="ARBA" id="ARBA00022692"/>
    </source>
</evidence>
<keyword evidence="3 6" id="KW-0812">Transmembrane</keyword>
<evidence type="ECO:0000256" key="1">
    <source>
        <dbReference type="ARBA" id="ARBA00004651"/>
    </source>
</evidence>
<dbReference type="Proteomes" id="UP001059773">
    <property type="component" value="Chromosome"/>
</dbReference>
<accession>A0ABY5JRI6</accession>
<gene>
    <name evidence="7" type="ORF">NP439_20595</name>
</gene>
<feature type="transmembrane region" description="Helical" evidence="6">
    <location>
        <begin position="52"/>
        <end position="71"/>
    </location>
</feature>
<reference evidence="7" key="1">
    <citation type="submission" date="2022-07" db="EMBL/GenBank/DDBJ databases">
        <title>FELIX.</title>
        <authorList>
            <person name="Wan K.H."/>
            <person name="Park S."/>
            <person name="Lawrence Q."/>
            <person name="Eichenberger J.P."/>
            <person name="Booth B.W."/>
            <person name="Piaggio A.J."/>
            <person name="Chandler J.C."/>
            <person name="Franklin A.B."/>
            <person name="Celniker S.E."/>
        </authorList>
    </citation>
    <scope>NUCLEOTIDE SEQUENCE</scope>
    <source>
        <strain evidence="7">QA-1986 374</strain>
    </source>
</reference>
<dbReference type="EMBL" id="CP101914">
    <property type="protein sequence ID" value="UUI02410.1"/>
    <property type="molecule type" value="Genomic_DNA"/>
</dbReference>
<feature type="transmembrane region" description="Helical" evidence="6">
    <location>
        <begin position="234"/>
        <end position="253"/>
    </location>
</feature>
<evidence type="ECO:0000313" key="8">
    <source>
        <dbReference type="Proteomes" id="UP001059773"/>
    </source>
</evidence>
<keyword evidence="4 6" id="KW-1133">Transmembrane helix</keyword>